<comment type="similarity">
    <text evidence="6">Belongs to the protein kinase superfamily.</text>
</comment>
<dbReference type="GO" id="GO:0007165">
    <property type="term" value="P:signal transduction"/>
    <property type="evidence" value="ECO:0007669"/>
    <property type="project" value="TreeGrafter"/>
</dbReference>
<evidence type="ECO:0000256" key="2">
    <source>
        <dbReference type="ARBA" id="ARBA00022741"/>
    </source>
</evidence>
<evidence type="ECO:0000256" key="5">
    <source>
        <dbReference type="PROSITE-ProRule" id="PRU10141"/>
    </source>
</evidence>
<sequence>MTELCEFEFGECEVSIGYGALKWCRGKLIGKGGFGSVYIAKFIKPTSENTSFPSIMAVKSDRATDSSSPLMNEGKVLEALKGCPCVIQTYGSDITTNNKGDIIYNLFMEFASLGSLTDSIIANPSAFSDKLVRLYTQSILIGLRDIHGHGFVHCDIKPDNILFVKTEAGYKAKVADFGLAKRRNVKSGSPGVRGTSWFYSPEMVRYGIQEAPSDIWALGCTVLIMFTGSPPWGTLSGSELVSHIASETPPIPNHISEAAKHFLKCCFERNPIHRWTATMAIGSPVSGAFRLEPFKFTVVLDILC</sequence>
<evidence type="ECO:0000259" key="7">
    <source>
        <dbReference type="PROSITE" id="PS50011"/>
    </source>
</evidence>
<dbReference type="PROSITE" id="PS00108">
    <property type="entry name" value="PROTEIN_KINASE_ST"/>
    <property type="match status" value="1"/>
</dbReference>
<proteinExistence type="inferred from homology"/>
<dbReference type="GO" id="GO:0004674">
    <property type="term" value="F:protein serine/threonine kinase activity"/>
    <property type="evidence" value="ECO:0007669"/>
    <property type="project" value="UniProtKB-KW"/>
</dbReference>
<evidence type="ECO:0000256" key="3">
    <source>
        <dbReference type="ARBA" id="ARBA00022777"/>
    </source>
</evidence>
<dbReference type="Gene3D" id="1.10.510.10">
    <property type="entry name" value="Transferase(Phosphotransferase) domain 1"/>
    <property type="match status" value="1"/>
</dbReference>
<dbReference type="InterPro" id="IPR052751">
    <property type="entry name" value="Plant_MAPKKK"/>
</dbReference>
<organism evidence="8">
    <name type="scientific">Fagus sylvatica</name>
    <name type="common">Beechnut</name>
    <dbReference type="NCBI Taxonomy" id="28930"/>
    <lineage>
        <taxon>Eukaryota</taxon>
        <taxon>Viridiplantae</taxon>
        <taxon>Streptophyta</taxon>
        <taxon>Embryophyta</taxon>
        <taxon>Tracheophyta</taxon>
        <taxon>Spermatophyta</taxon>
        <taxon>Magnoliopsida</taxon>
        <taxon>eudicotyledons</taxon>
        <taxon>Gunneridae</taxon>
        <taxon>Pentapetalae</taxon>
        <taxon>rosids</taxon>
        <taxon>fabids</taxon>
        <taxon>Fagales</taxon>
        <taxon>Fagaceae</taxon>
        <taxon>Fagus</taxon>
    </lineage>
</organism>
<keyword evidence="1" id="KW-0808">Transferase</keyword>
<accession>A0A2N9F3V8</accession>
<dbReference type="InterPro" id="IPR008271">
    <property type="entry name" value="Ser/Thr_kinase_AS"/>
</dbReference>
<protein>
    <recommendedName>
        <fullName evidence="7">Protein kinase domain-containing protein</fullName>
    </recommendedName>
</protein>
<keyword evidence="4 5" id="KW-0067">ATP-binding</keyword>
<dbReference type="GO" id="GO:0005524">
    <property type="term" value="F:ATP binding"/>
    <property type="evidence" value="ECO:0007669"/>
    <property type="project" value="UniProtKB-UniRule"/>
</dbReference>
<dbReference type="SUPFAM" id="SSF56112">
    <property type="entry name" value="Protein kinase-like (PK-like)"/>
    <property type="match status" value="1"/>
</dbReference>
<dbReference type="InterPro" id="IPR017441">
    <property type="entry name" value="Protein_kinase_ATP_BS"/>
</dbReference>
<dbReference type="InterPro" id="IPR011009">
    <property type="entry name" value="Kinase-like_dom_sf"/>
</dbReference>
<name>A0A2N9F3V8_FAGSY</name>
<feature type="domain" description="Protein kinase" evidence="7">
    <location>
        <begin position="23"/>
        <end position="286"/>
    </location>
</feature>
<dbReference type="InterPro" id="IPR000719">
    <property type="entry name" value="Prot_kinase_dom"/>
</dbReference>
<gene>
    <name evidence="8" type="ORF">FSB_LOCUS9715</name>
</gene>
<keyword evidence="2 5" id="KW-0547">Nucleotide-binding</keyword>
<dbReference type="PANTHER" id="PTHR48011:SF56">
    <property type="entry name" value="PROTEIN KINASE DOMAIN-CONTAINING PROTEIN"/>
    <property type="match status" value="1"/>
</dbReference>
<evidence type="ECO:0000256" key="1">
    <source>
        <dbReference type="ARBA" id="ARBA00022679"/>
    </source>
</evidence>
<dbReference type="PROSITE" id="PS50011">
    <property type="entry name" value="PROTEIN_KINASE_DOM"/>
    <property type="match status" value="1"/>
</dbReference>
<dbReference type="PROSITE" id="PS00107">
    <property type="entry name" value="PROTEIN_KINASE_ATP"/>
    <property type="match status" value="1"/>
</dbReference>
<evidence type="ECO:0000256" key="6">
    <source>
        <dbReference type="RuleBase" id="RU000304"/>
    </source>
</evidence>
<dbReference type="SMART" id="SM00220">
    <property type="entry name" value="S_TKc"/>
    <property type="match status" value="1"/>
</dbReference>
<dbReference type="EMBL" id="OIVN01000540">
    <property type="protein sequence ID" value="SPC81833.1"/>
    <property type="molecule type" value="Genomic_DNA"/>
</dbReference>
<feature type="binding site" evidence="5">
    <location>
        <position position="59"/>
    </location>
    <ligand>
        <name>ATP</name>
        <dbReference type="ChEBI" id="CHEBI:30616"/>
    </ligand>
</feature>
<dbReference type="PANTHER" id="PTHR48011">
    <property type="entry name" value="CCR4-NOT TRANSCRIPTIONAL COMPLEX SUBUNIT CAF120-RELATED"/>
    <property type="match status" value="1"/>
</dbReference>
<evidence type="ECO:0000313" key="8">
    <source>
        <dbReference type="EMBL" id="SPC81833.1"/>
    </source>
</evidence>
<keyword evidence="6" id="KW-0723">Serine/threonine-protein kinase</keyword>
<dbReference type="Pfam" id="PF00069">
    <property type="entry name" value="Pkinase"/>
    <property type="match status" value="1"/>
</dbReference>
<evidence type="ECO:0000256" key="4">
    <source>
        <dbReference type="ARBA" id="ARBA00022840"/>
    </source>
</evidence>
<dbReference type="AlphaFoldDB" id="A0A2N9F3V8"/>
<reference evidence="8" key="1">
    <citation type="submission" date="2018-02" db="EMBL/GenBank/DDBJ databases">
        <authorList>
            <person name="Cohen D.B."/>
            <person name="Kent A.D."/>
        </authorList>
    </citation>
    <scope>NUCLEOTIDE SEQUENCE</scope>
</reference>
<keyword evidence="3" id="KW-0418">Kinase</keyword>